<evidence type="ECO:0000313" key="11">
    <source>
        <dbReference type="EMBL" id="MET4757474.1"/>
    </source>
</evidence>
<evidence type="ECO:0000256" key="2">
    <source>
        <dbReference type="ARBA" id="ARBA00009477"/>
    </source>
</evidence>
<keyword evidence="4 9" id="KW-1003">Cell membrane</keyword>
<gene>
    <name evidence="11" type="ORF">V5J35_002666</name>
</gene>
<accession>A0ABV2SJB6</accession>
<proteinExistence type="inferred from homology"/>
<evidence type="ECO:0000256" key="8">
    <source>
        <dbReference type="ARBA" id="ARBA00023136"/>
    </source>
</evidence>
<evidence type="ECO:0000256" key="7">
    <source>
        <dbReference type="ARBA" id="ARBA00022989"/>
    </source>
</evidence>
<evidence type="ECO:0000313" key="12">
    <source>
        <dbReference type="Proteomes" id="UP001549366"/>
    </source>
</evidence>
<dbReference type="RefSeq" id="WP_354007625.1">
    <property type="nucleotide sequence ID" value="NZ_JBEWTA010000001.1"/>
</dbReference>
<comment type="caution">
    <text evidence="11">The sequence shown here is derived from an EMBL/GenBank/DDBJ whole genome shotgun (WGS) entry which is preliminary data.</text>
</comment>
<evidence type="ECO:0000256" key="6">
    <source>
        <dbReference type="ARBA" id="ARBA00022692"/>
    </source>
</evidence>
<evidence type="ECO:0000259" key="10">
    <source>
        <dbReference type="Pfam" id="PF26002"/>
    </source>
</evidence>
<dbReference type="Gene3D" id="2.40.30.170">
    <property type="match status" value="1"/>
</dbReference>
<dbReference type="NCBIfam" id="TIGR01843">
    <property type="entry name" value="type_I_hlyD"/>
    <property type="match status" value="1"/>
</dbReference>
<protein>
    <recommendedName>
        <fullName evidence="9">Membrane fusion protein (MFP) family protein</fullName>
    </recommendedName>
</protein>
<keyword evidence="3 9" id="KW-0813">Transport</keyword>
<evidence type="ECO:0000256" key="1">
    <source>
        <dbReference type="ARBA" id="ARBA00004377"/>
    </source>
</evidence>
<dbReference type="InterPro" id="IPR010129">
    <property type="entry name" value="T1SS_HlyD"/>
</dbReference>
<dbReference type="PANTHER" id="PTHR30386">
    <property type="entry name" value="MEMBRANE FUSION SUBUNIT OF EMRAB-TOLC MULTIDRUG EFFLUX PUMP"/>
    <property type="match status" value="1"/>
</dbReference>
<feature type="transmembrane region" description="Helical" evidence="9">
    <location>
        <begin position="38"/>
        <end position="56"/>
    </location>
</feature>
<dbReference type="PRINTS" id="PR01490">
    <property type="entry name" value="RTXTOXIND"/>
</dbReference>
<keyword evidence="8 9" id="KW-0472">Membrane</keyword>
<dbReference type="Proteomes" id="UP001549366">
    <property type="component" value="Unassembled WGS sequence"/>
</dbReference>
<dbReference type="PANTHER" id="PTHR30386:SF27">
    <property type="entry name" value="MEMBRANE FUSION PROTEIN (MFP) FAMILY PROTEIN"/>
    <property type="match status" value="1"/>
</dbReference>
<dbReference type="Pfam" id="PF26002">
    <property type="entry name" value="Beta-barrel_AprE"/>
    <property type="match status" value="1"/>
</dbReference>
<organism evidence="11 12">
    <name type="scientific">Endozoicomonas lisbonensis</name>
    <dbReference type="NCBI Taxonomy" id="3120522"/>
    <lineage>
        <taxon>Bacteria</taxon>
        <taxon>Pseudomonadati</taxon>
        <taxon>Pseudomonadota</taxon>
        <taxon>Gammaproteobacteria</taxon>
        <taxon>Oceanospirillales</taxon>
        <taxon>Endozoicomonadaceae</taxon>
        <taxon>Endozoicomonas</taxon>
    </lineage>
</organism>
<dbReference type="EMBL" id="JBEWTB010000002">
    <property type="protein sequence ID" value="MET4757474.1"/>
    <property type="molecule type" value="Genomic_DNA"/>
</dbReference>
<evidence type="ECO:0000256" key="4">
    <source>
        <dbReference type="ARBA" id="ARBA00022475"/>
    </source>
</evidence>
<keyword evidence="12" id="KW-1185">Reference proteome</keyword>
<dbReference type="InterPro" id="IPR050739">
    <property type="entry name" value="MFP"/>
</dbReference>
<evidence type="ECO:0000256" key="3">
    <source>
        <dbReference type="ARBA" id="ARBA00022448"/>
    </source>
</evidence>
<dbReference type="InterPro" id="IPR058982">
    <property type="entry name" value="Beta-barrel_AprE"/>
</dbReference>
<name>A0ABV2SJB6_9GAMM</name>
<feature type="domain" description="AprE-like beta-barrel" evidence="10">
    <location>
        <begin position="357"/>
        <end position="444"/>
    </location>
</feature>
<comment type="subcellular location">
    <subcellularLocation>
        <location evidence="1 9">Cell inner membrane</location>
        <topology evidence="1 9">Single-pass membrane protein</topology>
    </subcellularLocation>
</comment>
<evidence type="ECO:0000256" key="9">
    <source>
        <dbReference type="RuleBase" id="RU365093"/>
    </source>
</evidence>
<comment type="similarity">
    <text evidence="2 9">Belongs to the membrane fusion protein (MFP) (TC 8.A.1) family.</text>
</comment>
<keyword evidence="5 9" id="KW-0997">Cell inner membrane</keyword>
<keyword evidence="6 9" id="KW-0812">Transmembrane</keyword>
<reference evidence="11 12" key="1">
    <citation type="submission" date="2024-06" db="EMBL/GenBank/DDBJ databases">
        <title>Genomic Encyclopedia of Type Strains, Phase V (KMG-V): Genome sequencing to study the core and pangenomes of soil and plant-associated prokaryotes.</title>
        <authorList>
            <person name="Whitman W."/>
        </authorList>
    </citation>
    <scope>NUCLEOTIDE SEQUENCE [LARGE SCALE GENOMIC DNA]</scope>
    <source>
        <strain evidence="11 12">NE40</strain>
    </source>
</reference>
<keyword evidence="7 9" id="KW-1133">Transmembrane helix</keyword>
<evidence type="ECO:0000256" key="5">
    <source>
        <dbReference type="ARBA" id="ARBA00022519"/>
    </source>
</evidence>
<sequence>MAKYLKKWLSVFSSKEENDFLPASVEILETPASPLKHVLTVGICMLFVIAFLWSWFGKIDVIVEAEGRIIPDGYSKKISPIQVARVEKVYVKEGSIVQKGDTLIELMPNPSDMEANTQQPTQDIISATLSVLRQETLLAIMNNPERLALPVSIDLNQEAVKKGISFSSAPSPQRWAAENSALKSELEAFLSSDLAMDKNIEELASTLVADNEELTRLKLLSPIHDKLAASSKALYDKKMMSEVDWLIRREKQIDTAQQLKVMTQRHKEHQARYQSLLADKQQKRQAFISQHLREYLGSIQQIDHASLIVSKAQQREKNQILTAPIDGIVQQIQIHSTGDVVQPGQPVMVIVPLNSKLIVEAMVQNKDIRWIEPQQKVQIKLESFPYTRYGYLDGIVDQISGDAINDEQKGWFYQVYINLDRDWFQIEHKKIKVQPGMTLTADVIVSYRRLLEYFLSPLLRYQKEVFRETM</sequence>